<dbReference type="InterPro" id="IPR039538">
    <property type="entry name" value="BetI_C"/>
</dbReference>
<dbReference type="AlphaFoldDB" id="A0A9X3B3Q9"/>
<keyword evidence="3 5" id="KW-0238">DNA-binding</keyword>
<evidence type="ECO:0000256" key="3">
    <source>
        <dbReference type="ARBA" id="ARBA00023125"/>
    </source>
</evidence>
<dbReference type="PANTHER" id="PTHR30055">
    <property type="entry name" value="HTH-TYPE TRANSCRIPTIONAL REGULATOR RUTR"/>
    <property type="match status" value="1"/>
</dbReference>
<dbReference type="GO" id="GO:0000976">
    <property type="term" value="F:transcription cis-regulatory region binding"/>
    <property type="evidence" value="ECO:0007669"/>
    <property type="project" value="TreeGrafter"/>
</dbReference>
<reference evidence="7" key="2">
    <citation type="journal article" date="2022" name="Syst. Appl. Microbiol.">
        <title>Chromohalobacter moromii sp. nov., a moderately halophilic bacterium isolated from lupine-based moromi fermentation.</title>
        <authorList>
            <person name="Lulf R.H."/>
            <person name="Hilgarth M."/>
            <person name="Ehrmann M.A."/>
        </authorList>
    </citation>
    <scope>NUCLEOTIDE SEQUENCE</scope>
    <source>
        <strain evidence="7">TMW 2.2304</strain>
    </source>
</reference>
<dbReference type="NCBIfam" id="NF001978">
    <property type="entry name" value="PRK00767.1"/>
    <property type="match status" value="1"/>
</dbReference>
<dbReference type="InterPro" id="IPR036271">
    <property type="entry name" value="Tet_transcr_reg_TetR-rel_C_sf"/>
</dbReference>
<evidence type="ECO:0000256" key="1">
    <source>
        <dbReference type="ARBA" id="ARBA00022491"/>
    </source>
</evidence>
<dbReference type="RefSeq" id="WP_261535844.1">
    <property type="nucleotide sequence ID" value="NZ_JAHXDE010000003.1"/>
</dbReference>
<dbReference type="InterPro" id="IPR050109">
    <property type="entry name" value="HTH-type_TetR-like_transc_reg"/>
</dbReference>
<dbReference type="Proteomes" id="UP001145353">
    <property type="component" value="Unassembled WGS sequence"/>
</dbReference>
<keyword evidence="4" id="KW-0804">Transcription</keyword>
<evidence type="ECO:0000259" key="6">
    <source>
        <dbReference type="PROSITE" id="PS50977"/>
    </source>
</evidence>
<dbReference type="EMBL" id="JAHXDE010000003">
    <property type="protein sequence ID" value="MCT8505530.1"/>
    <property type="molecule type" value="Genomic_DNA"/>
</dbReference>
<organism evidence="7 8">
    <name type="scientific">Chromohalobacter moromii</name>
    <dbReference type="NCBI Taxonomy" id="2860329"/>
    <lineage>
        <taxon>Bacteria</taxon>
        <taxon>Pseudomonadati</taxon>
        <taxon>Pseudomonadota</taxon>
        <taxon>Gammaproteobacteria</taxon>
        <taxon>Oceanospirillales</taxon>
        <taxon>Halomonadaceae</taxon>
        <taxon>Chromohalobacter</taxon>
    </lineage>
</organism>
<dbReference type="Pfam" id="PF00440">
    <property type="entry name" value="TetR_N"/>
    <property type="match status" value="1"/>
</dbReference>
<proteinExistence type="predicted"/>
<dbReference type="SUPFAM" id="SSF46689">
    <property type="entry name" value="Homeodomain-like"/>
    <property type="match status" value="1"/>
</dbReference>
<reference evidence="7" key="1">
    <citation type="submission" date="2021-07" db="EMBL/GenBank/DDBJ databases">
        <authorList>
            <person name="Luelf R.H."/>
        </authorList>
    </citation>
    <scope>NUCLEOTIDE SEQUENCE</scope>
    <source>
        <strain evidence="7">TMW 2.2304</strain>
    </source>
</reference>
<dbReference type="Pfam" id="PF13977">
    <property type="entry name" value="TetR_C_6"/>
    <property type="match status" value="1"/>
</dbReference>
<gene>
    <name evidence="7" type="primary">betI</name>
    <name evidence="7" type="ORF">KZO87_09065</name>
</gene>
<protein>
    <submittedName>
        <fullName evidence="7">Transcriptional regulator BetI</fullName>
    </submittedName>
</protein>
<dbReference type="InterPro" id="IPR001647">
    <property type="entry name" value="HTH_TetR"/>
</dbReference>
<comment type="caution">
    <text evidence="7">The sequence shown here is derived from an EMBL/GenBank/DDBJ whole genome shotgun (WGS) entry which is preliminary data.</text>
</comment>
<keyword evidence="2" id="KW-0805">Transcription regulation</keyword>
<feature type="domain" description="HTH tetR-type" evidence="6">
    <location>
        <begin position="39"/>
        <end position="99"/>
    </location>
</feature>
<dbReference type="PANTHER" id="PTHR30055:SF228">
    <property type="entry name" value="TRANSCRIPTIONAL REGULATOR-RELATED"/>
    <property type="match status" value="1"/>
</dbReference>
<evidence type="ECO:0000313" key="8">
    <source>
        <dbReference type="Proteomes" id="UP001145353"/>
    </source>
</evidence>
<sequence>MPTDAAHGHRTAHAVQCPFGTPTAGIETISKQRQRIEPETRKRTIIEATLKCVTRYGHAGTTMTRVAREAGASIGLVSHYFQSKESLMLAAYQELTEQLRRESDQRDAALECSARERLTLMIRSAFKSEIFNQQVLASWVGFWSAAVATPSLASLNRKLYEEYREEMQSLVEAIAIEEGRVIDAKGIARILTALVDGYWLEWALDPEAFKVEEALQDSLEIAERLLRD</sequence>
<evidence type="ECO:0000256" key="2">
    <source>
        <dbReference type="ARBA" id="ARBA00023015"/>
    </source>
</evidence>
<accession>A0A9X3B3Q9</accession>
<evidence type="ECO:0000256" key="5">
    <source>
        <dbReference type="PROSITE-ProRule" id="PRU00335"/>
    </source>
</evidence>
<keyword evidence="1" id="KW-0678">Repressor</keyword>
<dbReference type="InterPro" id="IPR009057">
    <property type="entry name" value="Homeodomain-like_sf"/>
</dbReference>
<keyword evidence="8" id="KW-1185">Reference proteome</keyword>
<dbReference type="Gene3D" id="1.10.357.10">
    <property type="entry name" value="Tetracycline Repressor, domain 2"/>
    <property type="match status" value="1"/>
</dbReference>
<dbReference type="GO" id="GO:0003700">
    <property type="term" value="F:DNA-binding transcription factor activity"/>
    <property type="evidence" value="ECO:0007669"/>
    <property type="project" value="TreeGrafter"/>
</dbReference>
<name>A0A9X3B3Q9_9GAMM</name>
<feature type="DNA-binding region" description="H-T-H motif" evidence="5">
    <location>
        <begin position="62"/>
        <end position="81"/>
    </location>
</feature>
<dbReference type="PROSITE" id="PS50977">
    <property type="entry name" value="HTH_TETR_2"/>
    <property type="match status" value="1"/>
</dbReference>
<evidence type="ECO:0000313" key="7">
    <source>
        <dbReference type="EMBL" id="MCT8505530.1"/>
    </source>
</evidence>
<dbReference type="SUPFAM" id="SSF48498">
    <property type="entry name" value="Tetracyclin repressor-like, C-terminal domain"/>
    <property type="match status" value="1"/>
</dbReference>
<evidence type="ECO:0000256" key="4">
    <source>
        <dbReference type="ARBA" id="ARBA00023163"/>
    </source>
</evidence>